<gene>
    <name evidence="1" type="ORF">GLOINDRAFT_90944</name>
</gene>
<accession>U9UUL7</accession>
<dbReference type="AlphaFoldDB" id="U9UUL7"/>
<reference evidence="1" key="1">
    <citation type="submission" date="2013-07" db="EMBL/GenBank/DDBJ databases">
        <title>The genome of an arbuscular mycorrhizal fungus provides insights into the evolution of the oldest plant symbiosis.</title>
        <authorList>
            <consortium name="DOE Joint Genome Institute"/>
            <person name="Tisserant E."/>
            <person name="Malbreil M."/>
            <person name="Kuo A."/>
            <person name="Kohler A."/>
            <person name="Symeonidi A."/>
            <person name="Balestrini R."/>
            <person name="Charron P."/>
            <person name="Duensing N."/>
            <person name="Frei-dit-Frey N."/>
            <person name="Gianinazzi-Pearson V."/>
            <person name="Gilbert B."/>
            <person name="Handa Y."/>
            <person name="Hijri M."/>
            <person name="Kaul R."/>
            <person name="Kawaguchi M."/>
            <person name="Krajinski F."/>
            <person name="Lammers P."/>
            <person name="Lapierre D."/>
            <person name="Masclaux F.G."/>
            <person name="Murat C."/>
            <person name="Morin E."/>
            <person name="Ndikumana S."/>
            <person name="Pagni M."/>
            <person name="Petitpierre D."/>
            <person name="Requena N."/>
            <person name="Rosikiewicz P."/>
            <person name="Riley R."/>
            <person name="Saito K."/>
            <person name="San Clemente H."/>
            <person name="Shapiro H."/>
            <person name="van Tuinen D."/>
            <person name="Becard G."/>
            <person name="Bonfante P."/>
            <person name="Paszkowski U."/>
            <person name="Shachar-Hill Y."/>
            <person name="Young J.P."/>
            <person name="Sanders I.R."/>
            <person name="Henrissat B."/>
            <person name="Rensing S.A."/>
            <person name="Grigoriev I.V."/>
            <person name="Corradi N."/>
            <person name="Roux C."/>
            <person name="Martin F."/>
        </authorList>
    </citation>
    <scope>NUCLEOTIDE SEQUENCE</scope>
    <source>
        <strain evidence="1">DAOM 197198</strain>
    </source>
</reference>
<protein>
    <submittedName>
        <fullName evidence="1">Uncharacterized protein</fullName>
    </submittedName>
</protein>
<sequence>MKAFYDLVYETVHLYICICIDRDVRKCIGIISNYKRLEDHLNHSSLKDIKEATASHIINWSLTSKWFNFNNHEAATKTNDHIWSYPLLANDIRAGFKHLGNSLIAILTKNADKLSLCISDSVKYSKTFRWAYIHPSAVLLLRSYVTNDLYHIFRMHINKIKHIERLLLPFLHENSSYFKINIWKKRSKNWKNGKKIIVLLKIILKPTLKILDVIAPRQYLPLQEIGEAVDLINTLYTNSTY</sequence>
<name>U9UUL7_RHIID</name>
<evidence type="ECO:0000313" key="1">
    <source>
        <dbReference type="EMBL" id="ESA23417.1"/>
    </source>
</evidence>
<dbReference type="HOGENOM" id="CLU_1152278_0_0_1"/>
<dbReference type="VEuPathDB" id="FungiDB:RhiirFUN_011199"/>
<organism evidence="1">
    <name type="scientific">Rhizophagus irregularis (strain DAOM 181602 / DAOM 197198 / MUCL 43194)</name>
    <name type="common">Arbuscular mycorrhizal fungus</name>
    <name type="synonym">Glomus intraradices</name>
    <dbReference type="NCBI Taxonomy" id="747089"/>
    <lineage>
        <taxon>Eukaryota</taxon>
        <taxon>Fungi</taxon>
        <taxon>Fungi incertae sedis</taxon>
        <taxon>Mucoromycota</taxon>
        <taxon>Glomeromycotina</taxon>
        <taxon>Glomeromycetes</taxon>
        <taxon>Glomerales</taxon>
        <taxon>Glomeraceae</taxon>
        <taxon>Rhizophagus</taxon>
    </lineage>
</organism>
<dbReference type="EMBL" id="KI274789">
    <property type="protein sequence ID" value="ESA23417.1"/>
    <property type="molecule type" value="Genomic_DNA"/>
</dbReference>
<proteinExistence type="predicted"/>